<dbReference type="EMBL" id="JANHOG010002505">
    <property type="protein sequence ID" value="KAJ3522750.1"/>
    <property type="molecule type" value="Genomic_DNA"/>
</dbReference>
<proteinExistence type="predicted"/>
<accession>A0ACC1RMI2</accession>
<evidence type="ECO:0000313" key="1">
    <source>
        <dbReference type="EMBL" id="KAJ3522750.1"/>
    </source>
</evidence>
<gene>
    <name evidence="1" type="ORF">NM688_g8829</name>
</gene>
<name>A0ACC1RMI2_9APHY</name>
<protein>
    <submittedName>
        <fullName evidence="1">Uncharacterized protein</fullName>
    </submittedName>
</protein>
<dbReference type="Proteomes" id="UP001148662">
    <property type="component" value="Unassembled WGS sequence"/>
</dbReference>
<organism evidence="1 2">
    <name type="scientific">Phlebia brevispora</name>
    <dbReference type="NCBI Taxonomy" id="194682"/>
    <lineage>
        <taxon>Eukaryota</taxon>
        <taxon>Fungi</taxon>
        <taxon>Dikarya</taxon>
        <taxon>Basidiomycota</taxon>
        <taxon>Agaricomycotina</taxon>
        <taxon>Agaricomycetes</taxon>
        <taxon>Polyporales</taxon>
        <taxon>Meruliaceae</taxon>
        <taxon>Phlebia</taxon>
    </lineage>
</organism>
<keyword evidence="2" id="KW-1185">Reference proteome</keyword>
<evidence type="ECO:0000313" key="2">
    <source>
        <dbReference type="Proteomes" id="UP001148662"/>
    </source>
</evidence>
<reference evidence="1" key="1">
    <citation type="submission" date="2022-07" db="EMBL/GenBank/DDBJ databases">
        <title>Genome Sequence of Phlebia brevispora.</title>
        <authorList>
            <person name="Buettner E."/>
        </authorList>
    </citation>
    <scope>NUCLEOTIDE SEQUENCE</scope>
    <source>
        <strain evidence="1">MPL23</strain>
    </source>
</reference>
<comment type="caution">
    <text evidence="1">The sequence shown here is derived from an EMBL/GenBank/DDBJ whole genome shotgun (WGS) entry which is preliminary data.</text>
</comment>
<sequence length="239" mass="25564">MVPAYDDPLIWEGHASMIKETARQLPPGTKPDAVVCCVGGGGLGAGVMVGCKAVGWDDVPLIAMETHGSNCFYQALSVNPGPFGPSAQLPPREIELLHDTQYDVNYVKLPKLTSRASSLGASWASPGAVKMALDRVGGVKSVCISDEMGMKASFAFADEHKILVELACATTLASAYSPVLFNKLVPPKPPGQRRTVVYIVCGGFKVSLAELEEFRKLVEADLSDAWEVLCNGERWSIPK</sequence>